<reference evidence="12 13" key="2">
    <citation type="submission" date="2025-04" db="UniProtKB">
        <authorList>
            <consortium name="RefSeq"/>
        </authorList>
    </citation>
    <scope>IDENTIFICATION</scope>
    <source>
        <tissue evidence="12 13">Whole body</tissue>
    </source>
</reference>
<dbReference type="Proteomes" id="UP000694846">
    <property type="component" value="Unplaced"/>
</dbReference>
<dbReference type="OrthoDB" id="10254627at2759"/>
<dbReference type="EMBL" id="GGMS01017000">
    <property type="protein sequence ID" value="MBY86203.1"/>
    <property type="molecule type" value="Transcribed_RNA"/>
</dbReference>
<evidence type="ECO:0000313" key="12">
    <source>
        <dbReference type="RefSeq" id="XP_025405421.1"/>
    </source>
</evidence>
<evidence type="ECO:0000313" key="13">
    <source>
        <dbReference type="RefSeq" id="XP_025405422.1"/>
    </source>
</evidence>
<sequence>MMLMQRLFPNLVTNKLCSAKILTNFVLRCTYGLNNVGSDDPGVEIPEKKIVEEKTSLAMRAYLQRATQYNSFMDQQIHEYKIGKRHLANMMGVDPETFTQKDIDAAIGYLFPSGLYDPKARPLMRPPSEVFPPKKDAEFDESGRPFHVFFYTGKPNFYSILHNIATKLVELNKFEDSLRKNNILPDADKKLTSFGSQWLSKEDLEKKTVERLSDHEYKHFVVAIERLLNHACAYKLTEFISEYQKPMISTKSIVESSPVLYTKDGRAYVTVKDCPRKDARADVTVYYPGTGKLSINGKGIEFFDYIQAREQILFPLLFTDMIDKVDIEATVSGGGVSGKAGAIRFGISWCLCSFVDPEVVERMRIAGLLQKDYRRRERKKPGQARARRKFTWKKR</sequence>
<evidence type="ECO:0000313" key="11">
    <source>
        <dbReference type="Proteomes" id="UP000694846"/>
    </source>
</evidence>
<dbReference type="GO" id="GO:0005743">
    <property type="term" value="C:mitochondrial inner membrane"/>
    <property type="evidence" value="ECO:0007669"/>
    <property type="project" value="UniProtKB-ARBA"/>
</dbReference>
<gene>
    <name evidence="10" type="primary">MRPS9</name>
    <name evidence="12 13" type="synonym">LOC112679734</name>
    <name evidence="10" type="ORF">g.35210</name>
</gene>
<feature type="region of interest" description="Disordered" evidence="9">
    <location>
        <begin position="376"/>
        <end position="395"/>
    </location>
</feature>
<dbReference type="PANTHER" id="PTHR21569">
    <property type="entry name" value="RIBOSOMAL PROTEIN S9"/>
    <property type="match status" value="1"/>
</dbReference>
<dbReference type="Pfam" id="PF00380">
    <property type="entry name" value="Ribosomal_S9"/>
    <property type="match status" value="1"/>
</dbReference>
<organism evidence="10">
    <name type="scientific">Sipha flava</name>
    <name type="common">yellow sugarcane aphid</name>
    <dbReference type="NCBI Taxonomy" id="143950"/>
    <lineage>
        <taxon>Eukaryota</taxon>
        <taxon>Metazoa</taxon>
        <taxon>Ecdysozoa</taxon>
        <taxon>Arthropoda</taxon>
        <taxon>Hexapoda</taxon>
        <taxon>Insecta</taxon>
        <taxon>Pterygota</taxon>
        <taxon>Neoptera</taxon>
        <taxon>Paraneoptera</taxon>
        <taxon>Hemiptera</taxon>
        <taxon>Sternorrhyncha</taxon>
        <taxon>Aphidomorpha</taxon>
        <taxon>Aphidoidea</taxon>
        <taxon>Aphididae</taxon>
        <taxon>Sipha</taxon>
    </lineage>
</organism>
<dbReference type="FunFam" id="3.30.230.10:FF:000035">
    <property type="entry name" value="28S ribosomal protein S9, mitochondrial"/>
    <property type="match status" value="1"/>
</dbReference>
<comment type="subcellular location">
    <subcellularLocation>
        <location evidence="1">Mitochondrion</location>
    </subcellularLocation>
</comment>
<dbReference type="Gene3D" id="3.30.230.10">
    <property type="match status" value="1"/>
</dbReference>
<evidence type="ECO:0000256" key="5">
    <source>
        <dbReference type="ARBA" id="ARBA00023128"/>
    </source>
</evidence>
<name>A0A2S2R8F3_9HEMI</name>
<dbReference type="GO" id="GO:0003723">
    <property type="term" value="F:RNA binding"/>
    <property type="evidence" value="ECO:0007669"/>
    <property type="project" value="TreeGrafter"/>
</dbReference>
<dbReference type="InterPro" id="IPR020568">
    <property type="entry name" value="Ribosomal_Su5_D2-typ_SF"/>
</dbReference>
<evidence type="ECO:0000256" key="6">
    <source>
        <dbReference type="ARBA" id="ARBA00023274"/>
    </source>
</evidence>
<keyword evidence="6" id="KW-0687">Ribonucleoprotein</keyword>
<dbReference type="AlphaFoldDB" id="A0A2S2R8F3"/>
<protein>
    <recommendedName>
        <fullName evidence="7">Small ribosomal subunit protein uS9m</fullName>
    </recommendedName>
    <alternativeName>
        <fullName evidence="8">28S ribosomal protein S9, mitochondrial</fullName>
    </alternativeName>
</protein>
<comment type="similarity">
    <text evidence="2">Belongs to the universal ribosomal protein uS9 family.</text>
</comment>
<dbReference type="GO" id="GO:0005763">
    <property type="term" value="C:mitochondrial small ribosomal subunit"/>
    <property type="evidence" value="ECO:0007669"/>
    <property type="project" value="TreeGrafter"/>
</dbReference>
<evidence type="ECO:0000256" key="9">
    <source>
        <dbReference type="SAM" id="MobiDB-lite"/>
    </source>
</evidence>
<dbReference type="RefSeq" id="XP_025405422.1">
    <property type="nucleotide sequence ID" value="XM_025549637.1"/>
</dbReference>
<evidence type="ECO:0000256" key="4">
    <source>
        <dbReference type="ARBA" id="ARBA00022980"/>
    </source>
</evidence>
<dbReference type="InterPro" id="IPR014721">
    <property type="entry name" value="Ribsml_uS5_D2-typ_fold_subgr"/>
</dbReference>
<proteinExistence type="inferred from homology"/>
<dbReference type="GO" id="GO:0003735">
    <property type="term" value="F:structural constituent of ribosome"/>
    <property type="evidence" value="ECO:0007669"/>
    <property type="project" value="InterPro"/>
</dbReference>
<evidence type="ECO:0000256" key="1">
    <source>
        <dbReference type="ARBA" id="ARBA00004173"/>
    </source>
</evidence>
<dbReference type="SUPFAM" id="SSF54211">
    <property type="entry name" value="Ribosomal protein S5 domain 2-like"/>
    <property type="match status" value="1"/>
</dbReference>
<dbReference type="RefSeq" id="XP_025405421.1">
    <property type="nucleotide sequence ID" value="XM_025549636.1"/>
</dbReference>
<dbReference type="GO" id="GO:0006412">
    <property type="term" value="P:translation"/>
    <property type="evidence" value="ECO:0007669"/>
    <property type="project" value="InterPro"/>
</dbReference>
<evidence type="ECO:0000313" key="10">
    <source>
        <dbReference type="EMBL" id="MBY86203.1"/>
    </source>
</evidence>
<keyword evidence="5" id="KW-0496">Mitochondrion</keyword>
<dbReference type="PANTHER" id="PTHR21569:SF1">
    <property type="entry name" value="SMALL RIBOSOMAL SUBUNIT PROTEIN US9M"/>
    <property type="match status" value="1"/>
</dbReference>
<dbReference type="InterPro" id="IPR000754">
    <property type="entry name" value="Ribosomal_uS9"/>
</dbReference>
<keyword evidence="4 10" id="KW-0689">Ribosomal protein</keyword>
<keyword evidence="3" id="KW-0809">Transit peptide</keyword>
<keyword evidence="11" id="KW-1185">Reference proteome</keyword>
<reference evidence="10" key="1">
    <citation type="submission" date="2018-04" db="EMBL/GenBank/DDBJ databases">
        <title>Transcriptome assembly of Sipha flava.</title>
        <authorList>
            <person name="Scully E.D."/>
            <person name="Geib S.M."/>
            <person name="Palmer N.A."/>
            <person name="Koch K."/>
            <person name="Bradshaw J."/>
            <person name="Heng-Moss T."/>
            <person name="Sarath G."/>
        </authorList>
    </citation>
    <scope>NUCLEOTIDE SEQUENCE</scope>
</reference>
<evidence type="ECO:0000256" key="8">
    <source>
        <dbReference type="ARBA" id="ARBA00076042"/>
    </source>
</evidence>
<evidence type="ECO:0000256" key="3">
    <source>
        <dbReference type="ARBA" id="ARBA00022946"/>
    </source>
</evidence>
<evidence type="ECO:0000256" key="7">
    <source>
        <dbReference type="ARBA" id="ARBA00039318"/>
    </source>
</evidence>
<accession>A0A2S2R8F3</accession>
<evidence type="ECO:0000256" key="2">
    <source>
        <dbReference type="ARBA" id="ARBA00005251"/>
    </source>
</evidence>